<organism evidence="2">
    <name type="scientific">Micropterus salmoides</name>
    <name type="common">Largemouth bass</name>
    <name type="synonym">Labrus salmoides</name>
    <dbReference type="NCBI Taxonomy" id="27706"/>
    <lineage>
        <taxon>Eukaryota</taxon>
        <taxon>Metazoa</taxon>
        <taxon>Chordata</taxon>
        <taxon>Craniata</taxon>
        <taxon>Vertebrata</taxon>
        <taxon>Euteleostomi</taxon>
        <taxon>Actinopterygii</taxon>
        <taxon>Neopterygii</taxon>
        <taxon>Teleostei</taxon>
        <taxon>Neoteleostei</taxon>
        <taxon>Acanthomorphata</taxon>
        <taxon>Eupercaria</taxon>
        <taxon>Centrarchiformes</taxon>
        <taxon>Centrarchoidei</taxon>
        <taxon>Centrarchidae</taxon>
        <taxon>Micropterus</taxon>
    </lineage>
</organism>
<keyword evidence="1" id="KW-0472">Membrane</keyword>
<keyword evidence="1" id="KW-1133">Transmembrane helix</keyword>
<dbReference type="AlphaFoldDB" id="B7T9I6"/>
<proteinExistence type="evidence at transcript level"/>
<evidence type="ECO:0000256" key="1">
    <source>
        <dbReference type="SAM" id="Phobius"/>
    </source>
</evidence>
<sequence length="68" mass="7369">KVGISCVYLGWFCCLGCFYVWVLSCPTPSTGRMVGTPEARGSWTLLARQRSGSVFLCVCASVHSQSMS</sequence>
<feature type="transmembrane region" description="Helical" evidence="1">
    <location>
        <begin position="7"/>
        <end position="24"/>
    </location>
</feature>
<reference evidence="2" key="1">
    <citation type="journal article" date="2009" name="Aquat. Toxicol.">
        <title>Aquatic contaminants alter genes involved in neurotransmitter synthesis and gonadotropin release in largemouth bass.</title>
        <authorList>
            <person name="Martyniuk C.J."/>
            <person name="Sanchez B.C."/>
            <person name="Szabo N.J."/>
            <person name="Denslow N.D."/>
            <person name="Sepulveda M.S."/>
        </authorList>
    </citation>
    <scope>NUCLEOTIDE SEQUENCE</scope>
</reference>
<accession>B7T9I6</accession>
<evidence type="ECO:0000313" key="2">
    <source>
        <dbReference type="EMBL" id="ACJ67882.1"/>
    </source>
</evidence>
<feature type="non-terminal residue" evidence="2">
    <location>
        <position position="1"/>
    </location>
</feature>
<dbReference type="EMBL" id="FJ030927">
    <property type="protein sequence ID" value="ACJ67882.1"/>
    <property type="molecule type" value="mRNA"/>
</dbReference>
<protein>
    <submittedName>
        <fullName evidence="2">Gonadotrophin-releasing hormone type II</fullName>
    </submittedName>
</protein>
<name>B7T9I6_MICSA</name>
<feature type="non-terminal residue" evidence="2">
    <location>
        <position position="68"/>
    </location>
</feature>
<keyword evidence="1" id="KW-0812">Transmembrane</keyword>